<comment type="cofactor">
    <cofactor evidence="3">
        <name>Mg(2+)</name>
        <dbReference type="ChEBI" id="CHEBI:18420"/>
    </cofactor>
</comment>
<feature type="modified residue" description="N6-carboxylysine" evidence="3">
    <location>
        <position position="222"/>
    </location>
</feature>
<keyword evidence="3 4" id="KW-0573">Peptidoglycan synthesis</keyword>
<proteinExistence type="inferred from homology"/>
<evidence type="ECO:0000259" key="6">
    <source>
        <dbReference type="Pfam" id="PF08245"/>
    </source>
</evidence>
<dbReference type="PANTHER" id="PTHR23135:SF4">
    <property type="entry name" value="UDP-N-ACETYLMURAMOYL-L-ALANYL-D-GLUTAMATE--2,6-DIAMINOPIMELATE LIGASE MURE HOMOLOG, CHLOROPLASTIC"/>
    <property type="match status" value="1"/>
</dbReference>
<comment type="function">
    <text evidence="3">Catalyzes the addition of meso-diaminopimelic acid to the nucleotide precursor UDP-N-acetylmuramoyl-L-alanyl-D-glutamate (UMAG) in the biosynthesis of bacterial cell-wall peptidoglycan.</text>
</comment>
<keyword evidence="3 4" id="KW-0133">Cell shape</keyword>
<dbReference type="EMBL" id="WKPI01000036">
    <property type="protein sequence ID" value="MSC34498.1"/>
    <property type="molecule type" value="Genomic_DNA"/>
</dbReference>
<dbReference type="NCBIfam" id="TIGR01085">
    <property type="entry name" value="murE"/>
    <property type="match status" value="1"/>
</dbReference>
<comment type="similarity">
    <text evidence="2 3">Belongs to the MurCDEF family. MurE subfamily.</text>
</comment>
<reference evidence="9 10" key="1">
    <citation type="journal article" date="2019" name="Nat. Med.">
        <title>A library of human gut bacterial isolates paired with longitudinal multiomics data enables mechanistic microbiome research.</title>
        <authorList>
            <person name="Poyet M."/>
            <person name="Groussin M."/>
            <person name="Gibbons S.M."/>
            <person name="Avila-Pacheco J."/>
            <person name="Jiang X."/>
            <person name="Kearney S.M."/>
            <person name="Perrotta A.R."/>
            <person name="Berdy B."/>
            <person name="Zhao S."/>
            <person name="Lieberman T.D."/>
            <person name="Swanson P.K."/>
            <person name="Smith M."/>
            <person name="Roesemann S."/>
            <person name="Alexander J.E."/>
            <person name="Rich S.A."/>
            <person name="Livny J."/>
            <person name="Vlamakis H."/>
            <person name="Clish C."/>
            <person name="Bullock K."/>
            <person name="Deik A."/>
            <person name="Scott J."/>
            <person name="Pierce K.A."/>
            <person name="Xavier R.J."/>
            <person name="Alm E.J."/>
        </authorList>
    </citation>
    <scope>NUCLEOTIDE SEQUENCE [LARGE SCALE GENOMIC DNA]</scope>
    <source>
        <strain evidence="7 9">BIOML-A4</strain>
        <strain evidence="8 10">BIOML-A5</strain>
    </source>
</reference>
<dbReference type="InterPro" id="IPR013221">
    <property type="entry name" value="Mur_ligase_cen"/>
</dbReference>
<keyword evidence="3 4" id="KW-0132">Cell division</keyword>
<keyword evidence="3 7" id="KW-0436">Ligase</keyword>
<feature type="binding site" evidence="3">
    <location>
        <begin position="155"/>
        <end position="156"/>
    </location>
    <ligand>
        <name>UDP-N-acetyl-alpha-D-muramoyl-L-alanyl-D-glutamate</name>
        <dbReference type="ChEBI" id="CHEBI:83900"/>
    </ligand>
</feature>
<comment type="caution">
    <text evidence="3">Lacks conserved residue(s) required for the propagation of feature annotation.</text>
</comment>
<organism evidence="7 9">
    <name type="scientific">Holdemania massiliensis</name>
    <dbReference type="NCBI Taxonomy" id="1468449"/>
    <lineage>
        <taxon>Bacteria</taxon>
        <taxon>Bacillati</taxon>
        <taxon>Bacillota</taxon>
        <taxon>Erysipelotrichia</taxon>
        <taxon>Erysipelotrichales</taxon>
        <taxon>Erysipelotrichaceae</taxon>
        <taxon>Holdemania</taxon>
    </lineage>
</organism>
<dbReference type="InterPro" id="IPR035911">
    <property type="entry name" value="MurE/MurF_N"/>
</dbReference>
<dbReference type="SUPFAM" id="SSF53623">
    <property type="entry name" value="MurD-like peptide ligases, catalytic domain"/>
    <property type="match status" value="1"/>
</dbReference>
<comment type="subcellular location">
    <subcellularLocation>
        <location evidence="3 4">Cytoplasm</location>
    </subcellularLocation>
</comment>
<dbReference type="EMBL" id="WKPJ01000034">
    <property type="protein sequence ID" value="MSA90768.1"/>
    <property type="molecule type" value="Genomic_DNA"/>
</dbReference>
<evidence type="ECO:0000259" key="5">
    <source>
        <dbReference type="Pfam" id="PF02875"/>
    </source>
</evidence>
<dbReference type="GO" id="GO:0000287">
    <property type="term" value="F:magnesium ion binding"/>
    <property type="evidence" value="ECO:0007669"/>
    <property type="project" value="UniProtKB-UniRule"/>
</dbReference>
<dbReference type="InterPro" id="IPR036565">
    <property type="entry name" value="Mur-like_cat_sf"/>
</dbReference>
<feature type="binding site" evidence="3">
    <location>
        <position position="452"/>
    </location>
    <ligand>
        <name>meso-2,6-diaminopimelate</name>
        <dbReference type="ChEBI" id="CHEBI:57791"/>
    </ligand>
</feature>
<feature type="domain" description="Mur ligase C-terminal" evidence="5">
    <location>
        <begin position="328"/>
        <end position="454"/>
    </location>
</feature>
<accession>A0A6N7SB21</accession>
<evidence type="ECO:0000256" key="1">
    <source>
        <dbReference type="ARBA" id="ARBA00004752"/>
    </source>
</evidence>
<protein>
    <recommendedName>
        <fullName evidence="3">UDP-N-acetylmuramoyl-L-alanyl-D-glutamate--2,6-diaminopimelate ligase</fullName>
        <ecNumber evidence="3">6.3.2.13</ecNumber>
    </recommendedName>
    <alternativeName>
        <fullName evidence="3">Meso-A2pm-adding enzyme</fullName>
    </alternativeName>
    <alternativeName>
        <fullName evidence="3">Meso-diaminopimelate-adding enzyme</fullName>
    </alternativeName>
    <alternativeName>
        <fullName evidence="3">UDP-MurNAc-L-Ala-D-Glu:meso-diaminopimelate ligase</fullName>
    </alternativeName>
    <alternativeName>
        <fullName evidence="3">UDP-MurNAc-tripeptide synthetase</fullName>
    </alternativeName>
    <alternativeName>
        <fullName evidence="3">UDP-N-acetylmuramyl-tripeptide synthetase</fullName>
    </alternativeName>
</protein>
<comment type="pathway">
    <text evidence="1 3 4">Cell wall biogenesis; peptidoglycan biosynthesis.</text>
</comment>
<dbReference type="InterPro" id="IPR005761">
    <property type="entry name" value="UDP-N-AcMur-Glu-dNH2Pim_ligase"/>
</dbReference>
<dbReference type="HAMAP" id="MF_00208">
    <property type="entry name" value="MurE"/>
    <property type="match status" value="1"/>
</dbReference>
<dbReference type="SUPFAM" id="SSF53244">
    <property type="entry name" value="MurD-like peptide ligases, peptide-binding domain"/>
    <property type="match status" value="1"/>
</dbReference>
<comment type="caution">
    <text evidence="7">The sequence shown here is derived from an EMBL/GenBank/DDBJ whole genome shotgun (WGS) entry which is preliminary data.</text>
</comment>
<dbReference type="SUPFAM" id="SSF63418">
    <property type="entry name" value="MurE/MurF N-terminal domain"/>
    <property type="match status" value="1"/>
</dbReference>
<dbReference type="GO" id="GO:0051301">
    <property type="term" value="P:cell division"/>
    <property type="evidence" value="ECO:0007669"/>
    <property type="project" value="UniProtKB-KW"/>
</dbReference>
<evidence type="ECO:0000256" key="4">
    <source>
        <dbReference type="RuleBase" id="RU004135"/>
    </source>
</evidence>
<feature type="binding site" evidence="3">
    <location>
        <position position="456"/>
    </location>
    <ligand>
        <name>meso-2,6-diaminopimelate</name>
        <dbReference type="ChEBI" id="CHEBI:57791"/>
    </ligand>
</feature>
<dbReference type="InterPro" id="IPR036615">
    <property type="entry name" value="Mur_ligase_C_dom_sf"/>
</dbReference>
<dbReference type="Gene3D" id="3.40.1190.10">
    <property type="entry name" value="Mur-like, catalytic domain"/>
    <property type="match status" value="1"/>
</dbReference>
<feature type="binding site" evidence="3">
    <location>
        <position position="154"/>
    </location>
    <ligand>
        <name>UDP-N-acetyl-alpha-D-muramoyl-L-alanyl-D-glutamate</name>
        <dbReference type="ChEBI" id="CHEBI:83900"/>
    </ligand>
</feature>
<dbReference type="Gene3D" id="3.90.190.20">
    <property type="entry name" value="Mur ligase, C-terminal domain"/>
    <property type="match status" value="1"/>
</dbReference>
<evidence type="ECO:0000313" key="7">
    <source>
        <dbReference type="EMBL" id="MSA90768.1"/>
    </source>
</evidence>
<evidence type="ECO:0000256" key="3">
    <source>
        <dbReference type="HAMAP-Rule" id="MF_00208"/>
    </source>
</evidence>
<feature type="binding site" evidence="3">
    <location>
        <position position="182"/>
    </location>
    <ligand>
        <name>UDP-N-acetyl-alpha-D-muramoyl-L-alanyl-D-glutamate</name>
        <dbReference type="ChEBI" id="CHEBI:83900"/>
    </ligand>
</feature>
<comment type="catalytic activity">
    <reaction evidence="3">
        <text>UDP-N-acetyl-alpha-D-muramoyl-L-alanyl-D-glutamate + meso-2,6-diaminopimelate + ATP = UDP-N-acetyl-alpha-D-muramoyl-L-alanyl-gamma-D-glutamyl-meso-2,6-diaminopimelate + ADP + phosphate + H(+)</text>
        <dbReference type="Rhea" id="RHEA:23676"/>
        <dbReference type="ChEBI" id="CHEBI:15378"/>
        <dbReference type="ChEBI" id="CHEBI:30616"/>
        <dbReference type="ChEBI" id="CHEBI:43474"/>
        <dbReference type="ChEBI" id="CHEBI:57791"/>
        <dbReference type="ChEBI" id="CHEBI:83900"/>
        <dbReference type="ChEBI" id="CHEBI:83905"/>
        <dbReference type="ChEBI" id="CHEBI:456216"/>
        <dbReference type="EC" id="6.3.2.13"/>
    </reaction>
</comment>
<keyword evidence="3 4" id="KW-0961">Cell wall biogenesis/degradation</keyword>
<evidence type="ECO:0000313" key="8">
    <source>
        <dbReference type="EMBL" id="MSC34498.1"/>
    </source>
</evidence>
<keyword evidence="3" id="KW-0067">ATP-binding</keyword>
<dbReference type="GO" id="GO:0005524">
    <property type="term" value="F:ATP binding"/>
    <property type="evidence" value="ECO:0007669"/>
    <property type="project" value="UniProtKB-UniRule"/>
</dbReference>
<keyword evidence="3" id="KW-0963">Cytoplasm</keyword>
<dbReference type="GO" id="GO:0005737">
    <property type="term" value="C:cytoplasm"/>
    <property type="evidence" value="ECO:0007669"/>
    <property type="project" value="UniProtKB-SubCell"/>
</dbReference>
<feature type="binding site" evidence="3">
    <location>
        <position position="379"/>
    </location>
    <ligand>
        <name>meso-2,6-diaminopimelate</name>
        <dbReference type="ChEBI" id="CHEBI:57791"/>
    </ligand>
</feature>
<dbReference type="AlphaFoldDB" id="A0A6N7SB21"/>
<feature type="short sequence motif" description="Meso-diaminopimelate recognition motif" evidence="3">
    <location>
        <begin position="403"/>
        <end position="406"/>
    </location>
</feature>
<feature type="binding site" evidence="3">
    <location>
        <begin position="403"/>
        <end position="406"/>
    </location>
    <ligand>
        <name>meso-2,6-diaminopimelate</name>
        <dbReference type="ChEBI" id="CHEBI:57791"/>
    </ligand>
</feature>
<keyword evidence="3" id="KW-0547">Nucleotide-binding</keyword>
<dbReference type="InterPro" id="IPR004101">
    <property type="entry name" value="Mur_ligase_C"/>
</dbReference>
<keyword evidence="3" id="KW-0460">Magnesium</keyword>
<keyword evidence="3 4" id="KW-0131">Cell cycle</keyword>
<evidence type="ECO:0000256" key="2">
    <source>
        <dbReference type="ARBA" id="ARBA00005898"/>
    </source>
</evidence>
<dbReference type="GO" id="GO:0008765">
    <property type="term" value="F:UDP-N-acetylmuramoylalanyl-D-glutamate-2,6-diaminopimelate ligase activity"/>
    <property type="evidence" value="ECO:0007669"/>
    <property type="project" value="UniProtKB-UniRule"/>
</dbReference>
<dbReference type="EC" id="6.3.2.13" evidence="3"/>
<evidence type="ECO:0000313" key="10">
    <source>
        <dbReference type="Proteomes" id="UP000480929"/>
    </source>
</evidence>
<name>A0A6N7SB21_9FIRM</name>
<dbReference type="OrthoDB" id="9800958at2"/>
<dbReference type="Proteomes" id="UP000433575">
    <property type="component" value="Unassembled WGS sequence"/>
</dbReference>
<gene>
    <name evidence="3" type="primary">murE</name>
    <name evidence="8" type="ORF">GKD88_15335</name>
    <name evidence="7" type="ORF">GKE08_15665</name>
</gene>
<dbReference type="PANTHER" id="PTHR23135">
    <property type="entry name" value="MUR LIGASE FAMILY MEMBER"/>
    <property type="match status" value="1"/>
</dbReference>
<dbReference type="Pfam" id="PF02875">
    <property type="entry name" value="Mur_ligase_C"/>
    <property type="match status" value="1"/>
</dbReference>
<comment type="PTM">
    <text evidence="3">Carboxylation is probably crucial for Mg(2+) binding and, consequently, for the gamma-phosphate positioning of ATP.</text>
</comment>
<dbReference type="GO" id="GO:0008360">
    <property type="term" value="P:regulation of cell shape"/>
    <property type="evidence" value="ECO:0007669"/>
    <property type="project" value="UniProtKB-KW"/>
</dbReference>
<dbReference type="RefSeq" id="WP_154240151.1">
    <property type="nucleotide sequence ID" value="NZ_CALJPI010000196.1"/>
</dbReference>
<feature type="domain" description="Mur ligase central" evidence="6">
    <location>
        <begin position="111"/>
        <end position="305"/>
    </location>
</feature>
<dbReference type="UniPathway" id="UPA00219"/>
<dbReference type="NCBIfam" id="NF001126">
    <property type="entry name" value="PRK00139.1-4"/>
    <property type="match status" value="1"/>
</dbReference>
<dbReference type="Pfam" id="PF08245">
    <property type="entry name" value="Mur_ligase_M"/>
    <property type="match status" value="1"/>
</dbReference>
<keyword evidence="10" id="KW-1185">Reference proteome</keyword>
<dbReference type="GO" id="GO:0009252">
    <property type="term" value="P:peptidoglycan biosynthetic process"/>
    <property type="evidence" value="ECO:0007669"/>
    <property type="project" value="UniProtKB-UniRule"/>
</dbReference>
<dbReference type="GO" id="GO:0071555">
    <property type="term" value="P:cell wall organization"/>
    <property type="evidence" value="ECO:0007669"/>
    <property type="project" value="UniProtKB-KW"/>
</dbReference>
<sequence>MNKEQSGCTARRRRLNELLRVIGIECQETVELSAISDRAQEIGKNGLFVALQGTRADGRQWAEAVRQRGGYILSDQPGERTFVHPDPRSVYPLLLQAYYDYPALKLTMIGVTGTNGKSTVAQLLYDLFSENGRRCCLIGTGRILIEGENRGSPNTTPDPLTLVRLLDEACQRGIEVVIMEVSSQALAMHRVEGLFFDLAVLTNLKQDHLDYHKTLKAYQQAKFLLFEKLKEKGTAILNQDDPITRCWLAKIGRPVFTYGQDSVNFRIKPIAETWNSLIFELNDHRIETPLAGAFNRYNLTAALACGFALDLAWENMLDFARHARLPQGRMEIVAEHPVLAVVDYAHTASAMEAMLKHWRTMADRRGRQLRVVFGCGGDRDAEKRPQMGKLACLYCDQVVLCDDNPRSEDPNRILAQIAEGCDGRQKIIRERAEAIKFVLDGAQTDDIIIVAGKGGETSLIQDTTMTCLSDREWIERWLRQAGRKETCF</sequence>
<feature type="binding site" evidence="3">
    <location>
        <position position="190"/>
    </location>
    <ligand>
        <name>UDP-N-acetyl-alpha-D-muramoyl-L-alanyl-D-glutamate</name>
        <dbReference type="ChEBI" id="CHEBI:83900"/>
    </ligand>
</feature>
<dbReference type="Proteomes" id="UP000480929">
    <property type="component" value="Unassembled WGS sequence"/>
</dbReference>
<dbReference type="Gene3D" id="3.40.1390.10">
    <property type="entry name" value="MurE/MurF, N-terminal domain"/>
    <property type="match status" value="1"/>
</dbReference>
<feature type="binding site" evidence="3">
    <location>
        <begin position="113"/>
        <end position="119"/>
    </location>
    <ligand>
        <name>ATP</name>
        <dbReference type="ChEBI" id="CHEBI:30616"/>
    </ligand>
</feature>
<evidence type="ECO:0000313" key="9">
    <source>
        <dbReference type="Proteomes" id="UP000433575"/>
    </source>
</evidence>